<evidence type="ECO:0000256" key="9">
    <source>
        <dbReference type="PIRSR" id="PIRSR000350-4"/>
    </source>
</evidence>
<feature type="domain" description="Pyridine nucleotide-disulphide oxidoreductase dimerisation" evidence="11">
    <location>
        <begin position="342"/>
        <end position="450"/>
    </location>
</feature>
<dbReference type="SUPFAM" id="SSF55424">
    <property type="entry name" value="FAD/NAD-linked reductases, dimerisation (C-terminal) domain"/>
    <property type="match status" value="1"/>
</dbReference>
<evidence type="ECO:0000313" key="13">
    <source>
        <dbReference type="EMBL" id="MBA5776199.1"/>
    </source>
</evidence>
<dbReference type="GO" id="GO:0050660">
    <property type="term" value="F:flavin adenine dinucleotide binding"/>
    <property type="evidence" value="ECO:0007669"/>
    <property type="project" value="TreeGrafter"/>
</dbReference>
<dbReference type="PRINTS" id="PR00411">
    <property type="entry name" value="PNDRDTASEI"/>
</dbReference>
<comment type="cofactor">
    <cofactor evidence="8">
        <name>FAD</name>
        <dbReference type="ChEBI" id="CHEBI:57692"/>
    </cofactor>
    <text evidence="8">Binds 1 FAD per subunit.</text>
</comment>
<keyword evidence="7 10" id="KW-0676">Redox-active center</keyword>
<protein>
    <submittedName>
        <fullName evidence="13">FAD-dependent oxidoreductase</fullName>
    </submittedName>
</protein>
<comment type="caution">
    <text evidence="13">The sequence shown here is derived from an EMBL/GenBank/DDBJ whole genome shotgun (WGS) entry which is preliminary data.</text>
</comment>
<dbReference type="InterPro" id="IPR016156">
    <property type="entry name" value="FAD/NAD-linked_Rdtase_dimer_sf"/>
</dbReference>
<sequence>MARNLTPDICVIGAGSGGLTVAAAAASFGVDVVLVEKGLMGGDCLNYGCVPSKALIAAAERAHAARMSAQFGVHVDGLRVDFAQVHDHVHDVIAGIAPHDSVERFEGLGVTVIQAEGRFVDPSTVVAGDATIKARRFVIATGSRAAVPPIPGLDKAAYLTNETVFELTRLPDHLIIIGAGPIGLELAQAHRRLGAEVTVVEAEKALGRDDPELAAIVLDRVRAEGVEILEQAKVVRVEEGGAGPAVVVEASGDERRIEGSHLLVATGRRPNVENLGLDAAGIAFDRRGITVDKGLRTSNRKVYAIGDVAGGLQFTHVAGYHAGLVVRSILFRLPVRDDRDMMPRVTFTSPEIGGVGLSEAQARSRFADRVRVVKAAYCGNDRARAERTTDGMVKLVIGPRGRLLGAEIVGSAAGEVVNLLSLALSRGVKVGQLAGFVSPYPTLSEVVKRAAISYYADAPKNLWVRRIVGFLSKFG</sequence>
<feature type="domain" description="FAD/NAD(P)-binding" evidence="12">
    <location>
        <begin position="8"/>
        <end position="321"/>
    </location>
</feature>
<feature type="binding site" evidence="8">
    <location>
        <position position="117"/>
    </location>
    <ligand>
        <name>FAD</name>
        <dbReference type="ChEBI" id="CHEBI:57692"/>
    </ligand>
</feature>
<dbReference type="GO" id="GO:0016668">
    <property type="term" value="F:oxidoreductase activity, acting on a sulfur group of donors, NAD(P) as acceptor"/>
    <property type="evidence" value="ECO:0007669"/>
    <property type="project" value="InterPro"/>
</dbReference>
<dbReference type="RefSeq" id="WP_182162374.1">
    <property type="nucleotide sequence ID" value="NZ_JACFXV010000038.1"/>
</dbReference>
<dbReference type="InterPro" id="IPR012999">
    <property type="entry name" value="Pyr_OxRdtase_I_AS"/>
</dbReference>
<evidence type="ECO:0000256" key="4">
    <source>
        <dbReference type="ARBA" id="ARBA00022857"/>
    </source>
</evidence>
<dbReference type="Pfam" id="PF02852">
    <property type="entry name" value="Pyr_redox_dim"/>
    <property type="match status" value="1"/>
</dbReference>
<dbReference type="GO" id="GO:0003955">
    <property type="term" value="F:NAD(P)H dehydrogenase (quinone) activity"/>
    <property type="evidence" value="ECO:0007669"/>
    <property type="project" value="TreeGrafter"/>
</dbReference>
<keyword evidence="4" id="KW-0521">NADP</keyword>
<dbReference type="InterPro" id="IPR004099">
    <property type="entry name" value="Pyr_nucl-diS_OxRdtase_dimer"/>
</dbReference>
<dbReference type="Gene3D" id="3.50.50.60">
    <property type="entry name" value="FAD/NAD(P)-binding domain"/>
    <property type="match status" value="2"/>
</dbReference>
<evidence type="ECO:0000256" key="8">
    <source>
        <dbReference type="PIRSR" id="PIRSR000350-3"/>
    </source>
</evidence>
<feature type="binding site" evidence="8">
    <location>
        <begin position="178"/>
        <end position="185"/>
    </location>
    <ligand>
        <name>NAD(+)</name>
        <dbReference type="ChEBI" id="CHEBI:57540"/>
    </ligand>
</feature>
<dbReference type="PANTHER" id="PTHR43014:SF2">
    <property type="entry name" value="MERCURIC REDUCTASE"/>
    <property type="match status" value="1"/>
</dbReference>
<feature type="binding site" evidence="8">
    <location>
        <position position="307"/>
    </location>
    <ligand>
        <name>FAD</name>
        <dbReference type="ChEBI" id="CHEBI:57692"/>
    </ligand>
</feature>
<dbReference type="PROSITE" id="PS00076">
    <property type="entry name" value="PYRIDINE_REDOX_1"/>
    <property type="match status" value="1"/>
</dbReference>
<organism evidence="13 14">
    <name type="scientific">Stappia albiluteola</name>
    <dbReference type="NCBI Taxonomy" id="2758565"/>
    <lineage>
        <taxon>Bacteria</taxon>
        <taxon>Pseudomonadati</taxon>
        <taxon>Pseudomonadota</taxon>
        <taxon>Alphaproteobacteria</taxon>
        <taxon>Hyphomicrobiales</taxon>
        <taxon>Stappiaceae</taxon>
        <taxon>Stappia</taxon>
    </lineage>
</organism>
<gene>
    <name evidence="13" type="ORF">H2509_03575</name>
</gene>
<keyword evidence="3 8" id="KW-0274">FAD</keyword>
<evidence type="ECO:0000313" key="14">
    <source>
        <dbReference type="Proteomes" id="UP000541109"/>
    </source>
</evidence>
<feature type="binding site" evidence="8">
    <location>
        <position position="53"/>
    </location>
    <ligand>
        <name>FAD</name>
        <dbReference type="ChEBI" id="CHEBI:57692"/>
    </ligand>
</feature>
<keyword evidence="5 10" id="KW-0560">Oxidoreductase</keyword>
<feature type="binding site" evidence="8">
    <location>
        <position position="201"/>
    </location>
    <ligand>
        <name>NAD(+)</name>
        <dbReference type="ChEBI" id="CHEBI:57540"/>
    </ligand>
</feature>
<dbReference type="Proteomes" id="UP000541109">
    <property type="component" value="Unassembled WGS sequence"/>
</dbReference>
<dbReference type="Gene3D" id="3.30.390.30">
    <property type="match status" value="1"/>
</dbReference>
<name>A0A839ABY8_9HYPH</name>
<evidence type="ECO:0000256" key="2">
    <source>
        <dbReference type="ARBA" id="ARBA00022630"/>
    </source>
</evidence>
<feature type="disulfide bond" description="Redox-active" evidence="9">
    <location>
        <begin position="44"/>
        <end position="49"/>
    </location>
</feature>
<dbReference type="InterPro" id="IPR001100">
    <property type="entry name" value="Pyr_nuc-diS_OxRdtase"/>
</dbReference>
<dbReference type="InterPro" id="IPR023753">
    <property type="entry name" value="FAD/NAD-binding_dom"/>
</dbReference>
<dbReference type="Pfam" id="PF07992">
    <property type="entry name" value="Pyr_redox_2"/>
    <property type="match status" value="1"/>
</dbReference>
<evidence type="ECO:0000259" key="12">
    <source>
        <dbReference type="Pfam" id="PF07992"/>
    </source>
</evidence>
<dbReference type="EMBL" id="JACFXV010000038">
    <property type="protein sequence ID" value="MBA5776199.1"/>
    <property type="molecule type" value="Genomic_DNA"/>
</dbReference>
<keyword evidence="8" id="KW-0520">NAD</keyword>
<proteinExistence type="inferred from homology"/>
<dbReference type="FunFam" id="3.30.390.30:FF:000001">
    <property type="entry name" value="Dihydrolipoyl dehydrogenase"/>
    <property type="match status" value="1"/>
</dbReference>
<dbReference type="SUPFAM" id="SSF51905">
    <property type="entry name" value="FAD/NAD(P)-binding domain"/>
    <property type="match status" value="1"/>
</dbReference>
<evidence type="ECO:0000256" key="10">
    <source>
        <dbReference type="RuleBase" id="RU003691"/>
    </source>
</evidence>
<keyword evidence="6" id="KW-1015">Disulfide bond</keyword>
<feature type="binding site" evidence="8">
    <location>
        <position position="267"/>
    </location>
    <ligand>
        <name>NAD(+)</name>
        <dbReference type="ChEBI" id="CHEBI:57540"/>
    </ligand>
</feature>
<keyword evidence="14" id="KW-1185">Reference proteome</keyword>
<keyword evidence="2 10" id="KW-0285">Flavoprotein</keyword>
<evidence type="ECO:0000256" key="1">
    <source>
        <dbReference type="ARBA" id="ARBA00007532"/>
    </source>
</evidence>
<evidence type="ECO:0000256" key="7">
    <source>
        <dbReference type="ARBA" id="ARBA00023284"/>
    </source>
</evidence>
<feature type="binding site" evidence="8">
    <location>
        <begin position="141"/>
        <end position="143"/>
    </location>
    <ligand>
        <name>FAD</name>
        <dbReference type="ChEBI" id="CHEBI:57692"/>
    </ligand>
</feature>
<keyword evidence="8" id="KW-0547">Nucleotide-binding</keyword>
<dbReference type="PIRSF" id="PIRSF000350">
    <property type="entry name" value="Mercury_reductase_MerA"/>
    <property type="match status" value="1"/>
</dbReference>
<accession>A0A839ABY8</accession>
<dbReference type="AlphaFoldDB" id="A0A839ABY8"/>
<dbReference type="PRINTS" id="PR00368">
    <property type="entry name" value="FADPNR"/>
</dbReference>
<reference evidence="13 14" key="1">
    <citation type="submission" date="2020-07" db="EMBL/GenBank/DDBJ databases">
        <title>Stappia sp., F7233, whole genome shotgun sequencing project.</title>
        <authorList>
            <person name="Jiang S."/>
            <person name="Liu Z.W."/>
            <person name="Du Z.J."/>
        </authorList>
    </citation>
    <scope>NUCLEOTIDE SEQUENCE [LARGE SCALE GENOMIC DNA]</scope>
    <source>
        <strain evidence="13 14">F7233</strain>
    </source>
</reference>
<comment type="similarity">
    <text evidence="1 10">Belongs to the class-I pyridine nucleotide-disulfide oxidoreductase family.</text>
</comment>
<dbReference type="InterPro" id="IPR036188">
    <property type="entry name" value="FAD/NAD-bd_sf"/>
</dbReference>
<evidence type="ECO:0000256" key="3">
    <source>
        <dbReference type="ARBA" id="ARBA00022827"/>
    </source>
</evidence>
<evidence type="ECO:0000256" key="6">
    <source>
        <dbReference type="ARBA" id="ARBA00023157"/>
    </source>
</evidence>
<evidence type="ECO:0000256" key="5">
    <source>
        <dbReference type="ARBA" id="ARBA00023002"/>
    </source>
</evidence>
<evidence type="ECO:0000259" key="11">
    <source>
        <dbReference type="Pfam" id="PF02852"/>
    </source>
</evidence>
<dbReference type="PANTHER" id="PTHR43014">
    <property type="entry name" value="MERCURIC REDUCTASE"/>
    <property type="match status" value="1"/>
</dbReference>